<dbReference type="EMBL" id="CAJVPP010002609">
    <property type="protein sequence ID" value="CAG8605683.1"/>
    <property type="molecule type" value="Genomic_DNA"/>
</dbReference>
<evidence type="ECO:0000313" key="2">
    <source>
        <dbReference type="Proteomes" id="UP000789375"/>
    </source>
</evidence>
<dbReference type="Proteomes" id="UP000789375">
    <property type="component" value="Unassembled WGS sequence"/>
</dbReference>
<comment type="caution">
    <text evidence="1">The sequence shown here is derived from an EMBL/GenBank/DDBJ whole genome shotgun (WGS) entry which is preliminary data.</text>
</comment>
<reference evidence="1" key="1">
    <citation type="submission" date="2021-06" db="EMBL/GenBank/DDBJ databases">
        <authorList>
            <person name="Kallberg Y."/>
            <person name="Tangrot J."/>
            <person name="Rosling A."/>
        </authorList>
    </citation>
    <scope>NUCLEOTIDE SEQUENCE</scope>
    <source>
        <strain evidence="1">87-6 pot B 2015</strain>
    </source>
</reference>
<name>A0A9N9GH30_FUNMO</name>
<evidence type="ECO:0000313" key="1">
    <source>
        <dbReference type="EMBL" id="CAG8605683.1"/>
    </source>
</evidence>
<dbReference type="AlphaFoldDB" id="A0A9N9GH30"/>
<keyword evidence="2" id="KW-1185">Reference proteome</keyword>
<gene>
    <name evidence="1" type="ORF">FMOSSE_LOCUS9190</name>
</gene>
<accession>A0A9N9GH30</accession>
<proteinExistence type="predicted"/>
<organism evidence="1 2">
    <name type="scientific">Funneliformis mosseae</name>
    <name type="common">Endomycorrhizal fungus</name>
    <name type="synonym">Glomus mosseae</name>
    <dbReference type="NCBI Taxonomy" id="27381"/>
    <lineage>
        <taxon>Eukaryota</taxon>
        <taxon>Fungi</taxon>
        <taxon>Fungi incertae sedis</taxon>
        <taxon>Mucoromycota</taxon>
        <taxon>Glomeromycotina</taxon>
        <taxon>Glomeromycetes</taxon>
        <taxon>Glomerales</taxon>
        <taxon>Glomeraceae</taxon>
        <taxon>Funneliformis</taxon>
    </lineage>
</organism>
<sequence>YDEKNKGSINKEYDKESEGLINKEYNKKNEGLINEDDEKYDKENAIDPLNIQSDDILKEKFSDFEGFDDEYSPYFSNFTSAIMFF</sequence>
<feature type="non-terminal residue" evidence="1">
    <location>
        <position position="85"/>
    </location>
</feature>
<protein>
    <submittedName>
        <fullName evidence="1">1332_t:CDS:1</fullName>
    </submittedName>
</protein>